<sequence>MKIHPVIEDSDSLAQLCSRMAQSHFVAVDTEFMRESTYWPDLCLIQIADGKEAAAVDPKAQGLDLSSLLELLVDNEDVLKVFHAGGQDVEIVYNLTGRTPHPIFDTQIAAMALGLGEQIGYSNLVDALLGRQLDKGARFTDWGRRPLDKRQLDYAVADVTHLAELFPNMLDELRKTGRGAWIDAEMDKLADPSNYENAPDEAWKRVRIQSRKPDVLGRLKALAAWREREAQDKNLPRGRLLRDETLADLAAHPPRQQQALGKVRGLPSSWAGNDIGGRLMNVMTKAEALPENELPSRKDRKPGLGKEGALVADLLKLLLKIRAREIGVAPRLVARADELEHLAAGRRDDLGILTGWRYEEFGRDAVDLVEGRLAFAVRDGKLKMTHAEDKEDE</sequence>
<keyword evidence="4 6" id="KW-0378">Hydrolase</keyword>
<name>A0A842HZS2_9SPHN</name>
<dbReference type="Gene3D" id="3.30.420.10">
    <property type="entry name" value="Ribonuclease H-like superfamily/Ribonuclease H"/>
    <property type="match status" value="1"/>
</dbReference>
<dbReference type="InterPro" id="IPR006292">
    <property type="entry name" value="RNase_D"/>
</dbReference>
<dbReference type="InterPro" id="IPR002121">
    <property type="entry name" value="HRDC_dom"/>
</dbReference>
<dbReference type="InterPro" id="IPR002562">
    <property type="entry name" value="3'-5'_exonuclease_dom"/>
</dbReference>
<evidence type="ECO:0000259" key="7">
    <source>
        <dbReference type="PROSITE" id="PS50967"/>
    </source>
</evidence>
<dbReference type="PANTHER" id="PTHR47649:SF1">
    <property type="entry name" value="RIBONUCLEASE D"/>
    <property type="match status" value="1"/>
</dbReference>
<dbReference type="SUPFAM" id="SSF53098">
    <property type="entry name" value="Ribonuclease H-like"/>
    <property type="match status" value="1"/>
</dbReference>
<evidence type="ECO:0000313" key="9">
    <source>
        <dbReference type="Proteomes" id="UP000564378"/>
    </source>
</evidence>
<dbReference type="Pfam" id="PF00570">
    <property type="entry name" value="HRDC"/>
    <property type="match status" value="1"/>
</dbReference>
<reference evidence="8 9" key="1">
    <citation type="submission" date="2020-08" db="EMBL/GenBank/DDBJ databases">
        <title>Draft genome sequence of Parasphingopyxis sp. GrpM-11.</title>
        <authorList>
            <person name="Oh J."/>
            <person name="Roh D.-H."/>
        </authorList>
    </citation>
    <scope>NUCLEOTIDE SEQUENCE [LARGE SCALE GENOMIC DNA]</scope>
    <source>
        <strain evidence="8 9">GrpM-11</strain>
    </source>
</reference>
<comment type="function">
    <text evidence="6">Exonuclease involved in the 3' processing of various precursor tRNAs. Initiates hydrolysis at the 3'-terminus of an RNA molecule and releases 5'-mononucleotides.</text>
</comment>
<dbReference type="EC" id="3.1.13.5" evidence="6"/>
<evidence type="ECO:0000256" key="6">
    <source>
        <dbReference type="HAMAP-Rule" id="MF_01899"/>
    </source>
</evidence>
<dbReference type="SMART" id="SM00474">
    <property type="entry name" value="35EXOc"/>
    <property type="match status" value="1"/>
</dbReference>
<gene>
    <name evidence="6 8" type="primary">rnd</name>
    <name evidence="8" type="ORF">H6P80_09620</name>
</gene>
<comment type="similarity">
    <text evidence="6">Belongs to the RNase D family.</text>
</comment>
<evidence type="ECO:0000313" key="8">
    <source>
        <dbReference type="EMBL" id="MBC2777879.1"/>
    </source>
</evidence>
<dbReference type="GO" id="GO:0000166">
    <property type="term" value="F:nucleotide binding"/>
    <property type="evidence" value="ECO:0007669"/>
    <property type="project" value="InterPro"/>
</dbReference>
<dbReference type="Gene3D" id="1.10.150.80">
    <property type="entry name" value="HRDC domain"/>
    <property type="match status" value="1"/>
</dbReference>
<dbReference type="InterPro" id="IPR010997">
    <property type="entry name" value="HRDC-like_sf"/>
</dbReference>
<dbReference type="GO" id="GO:0005737">
    <property type="term" value="C:cytoplasm"/>
    <property type="evidence" value="ECO:0007669"/>
    <property type="project" value="UniProtKB-SubCell"/>
</dbReference>
<dbReference type="NCBIfam" id="TIGR01388">
    <property type="entry name" value="rnd"/>
    <property type="match status" value="1"/>
</dbReference>
<keyword evidence="2 6" id="KW-0819">tRNA processing</keyword>
<proteinExistence type="inferred from homology"/>
<dbReference type="EMBL" id="JACJVJ010000002">
    <property type="protein sequence ID" value="MBC2777879.1"/>
    <property type="molecule type" value="Genomic_DNA"/>
</dbReference>
<comment type="caution">
    <text evidence="8">The sequence shown here is derived from an EMBL/GenBank/DDBJ whole genome shotgun (WGS) entry which is preliminary data.</text>
</comment>
<accession>A0A842HZS2</accession>
<organism evidence="8 9">
    <name type="scientific">Parasphingopyxis marina</name>
    <dbReference type="NCBI Taxonomy" id="2761622"/>
    <lineage>
        <taxon>Bacteria</taxon>
        <taxon>Pseudomonadati</taxon>
        <taxon>Pseudomonadota</taxon>
        <taxon>Alphaproteobacteria</taxon>
        <taxon>Sphingomonadales</taxon>
        <taxon>Sphingomonadaceae</taxon>
        <taxon>Parasphingopyxis</taxon>
    </lineage>
</organism>
<dbReference type="HAMAP" id="MF_01899">
    <property type="entry name" value="RNase_D"/>
    <property type="match status" value="1"/>
</dbReference>
<keyword evidence="5 6" id="KW-0269">Exonuclease</keyword>
<dbReference type="AlphaFoldDB" id="A0A842HZS2"/>
<dbReference type="Proteomes" id="UP000564378">
    <property type="component" value="Unassembled WGS sequence"/>
</dbReference>
<dbReference type="PROSITE" id="PS50967">
    <property type="entry name" value="HRDC"/>
    <property type="match status" value="1"/>
</dbReference>
<feature type="domain" description="HRDC" evidence="7">
    <location>
        <begin position="212"/>
        <end position="293"/>
    </location>
</feature>
<dbReference type="PANTHER" id="PTHR47649">
    <property type="entry name" value="RIBONUCLEASE D"/>
    <property type="match status" value="1"/>
</dbReference>
<dbReference type="GO" id="GO:0042780">
    <property type="term" value="P:tRNA 3'-end processing"/>
    <property type="evidence" value="ECO:0007669"/>
    <property type="project" value="UniProtKB-UniRule"/>
</dbReference>
<dbReference type="RefSeq" id="WP_185801183.1">
    <property type="nucleotide sequence ID" value="NZ_JACJVJ010000002.1"/>
</dbReference>
<dbReference type="InterPro" id="IPR051086">
    <property type="entry name" value="RNase_D-like"/>
</dbReference>
<keyword evidence="1 6" id="KW-0963">Cytoplasm</keyword>
<dbReference type="GO" id="GO:0003676">
    <property type="term" value="F:nucleic acid binding"/>
    <property type="evidence" value="ECO:0007669"/>
    <property type="project" value="InterPro"/>
</dbReference>
<keyword evidence="3 6" id="KW-0540">Nuclease</keyword>
<dbReference type="InterPro" id="IPR044876">
    <property type="entry name" value="HRDC_dom_sf"/>
</dbReference>
<dbReference type="CDD" id="cd06142">
    <property type="entry name" value="RNaseD_exo"/>
    <property type="match status" value="1"/>
</dbReference>
<comment type="catalytic activity">
    <reaction evidence="6">
        <text>Exonucleolytic cleavage that removes extra residues from the 3'-terminus of tRNA to produce 5'-mononucleotides.</text>
        <dbReference type="EC" id="3.1.13.5"/>
    </reaction>
</comment>
<dbReference type="GO" id="GO:0033890">
    <property type="term" value="F:ribonuclease D activity"/>
    <property type="evidence" value="ECO:0007669"/>
    <property type="project" value="UniProtKB-UniRule"/>
</dbReference>
<comment type="subcellular location">
    <subcellularLocation>
        <location evidence="6">Cytoplasm</location>
    </subcellularLocation>
</comment>
<evidence type="ECO:0000256" key="5">
    <source>
        <dbReference type="ARBA" id="ARBA00022839"/>
    </source>
</evidence>
<evidence type="ECO:0000256" key="4">
    <source>
        <dbReference type="ARBA" id="ARBA00022801"/>
    </source>
</evidence>
<dbReference type="Pfam" id="PF01612">
    <property type="entry name" value="DNA_pol_A_exo1"/>
    <property type="match status" value="1"/>
</dbReference>
<dbReference type="InterPro" id="IPR012337">
    <property type="entry name" value="RNaseH-like_sf"/>
</dbReference>
<comment type="cofactor">
    <cofactor evidence="6">
        <name>a divalent metal cation</name>
        <dbReference type="ChEBI" id="CHEBI:60240"/>
    </cofactor>
</comment>
<protein>
    <recommendedName>
        <fullName evidence="6">Ribonuclease D</fullName>
        <shortName evidence="6">RNase D</shortName>
        <ecNumber evidence="6">3.1.13.5</ecNumber>
    </recommendedName>
</protein>
<dbReference type="SUPFAM" id="SSF47819">
    <property type="entry name" value="HRDC-like"/>
    <property type="match status" value="2"/>
</dbReference>
<keyword evidence="9" id="KW-1185">Reference proteome</keyword>
<dbReference type="InterPro" id="IPR036397">
    <property type="entry name" value="RNaseH_sf"/>
</dbReference>
<evidence type="ECO:0000256" key="1">
    <source>
        <dbReference type="ARBA" id="ARBA00022490"/>
    </source>
</evidence>
<dbReference type="GO" id="GO:0008408">
    <property type="term" value="F:3'-5' exonuclease activity"/>
    <property type="evidence" value="ECO:0007669"/>
    <property type="project" value="InterPro"/>
</dbReference>
<evidence type="ECO:0000256" key="3">
    <source>
        <dbReference type="ARBA" id="ARBA00022722"/>
    </source>
</evidence>
<evidence type="ECO:0000256" key="2">
    <source>
        <dbReference type="ARBA" id="ARBA00022694"/>
    </source>
</evidence>